<keyword evidence="5" id="KW-0560">Oxidoreductase</keyword>
<feature type="domain" description="Acyl-CoA oxidase/dehydrogenase middle" evidence="7">
    <location>
        <begin position="129"/>
        <end position="222"/>
    </location>
</feature>
<dbReference type="SUPFAM" id="SSF56645">
    <property type="entry name" value="Acyl-CoA dehydrogenase NM domain-like"/>
    <property type="match status" value="1"/>
</dbReference>
<sequence length="387" mass="42073">MSTAETGLAPYELPESLLEIRDLVRTIATERIAPRAAEIDRTAEYPWDIRKLLAENDILALPFDEQYGGTGTGTLTLQTAVEEIARADASCALILMLQELGSLPVQLHGSAQMKDRWLPRFATGELAPAFALSEPDAGSDPSSMRTTAVRDGDEWVINGAKNWISNAGVADVYVVFAVTDPEKHRITAFLVESDRPGFSIGGYEHKLGIHGSPTGSPVLQDVRVPHENVIGEVGRGMAVALSTLERTRLGAAAQAVGIAQGATDAANQYASERIAFGRPINELQGLQFKLADMETGTAAARELLHKACAMADRPQRPDDLGKWTSMAKVFASDNAMRVTVEAVQVLGGYGYVRDYPVERMMRDAKITQIYEGTNEIQRVVIARHMRP</sequence>
<dbReference type="PIRSF" id="PIRSF016578">
    <property type="entry name" value="HsaA"/>
    <property type="match status" value="1"/>
</dbReference>
<dbReference type="EMBL" id="CAFBMK010000344">
    <property type="protein sequence ID" value="CAB4951226.1"/>
    <property type="molecule type" value="Genomic_DNA"/>
</dbReference>
<evidence type="ECO:0000256" key="5">
    <source>
        <dbReference type="ARBA" id="ARBA00023002"/>
    </source>
</evidence>
<dbReference type="InterPro" id="IPR037069">
    <property type="entry name" value="AcylCoA_DH/ox_N_sf"/>
</dbReference>
<accession>A0A6J7K638</accession>
<dbReference type="PROSITE" id="PS00073">
    <property type="entry name" value="ACYL_COA_DH_2"/>
    <property type="match status" value="1"/>
</dbReference>
<evidence type="ECO:0000256" key="3">
    <source>
        <dbReference type="ARBA" id="ARBA00022630"/>
    </source>
</evidence>
<keyword evidence="3" id="KW-0285">Flavoprotein</keyword>
<dbReference type="GO" id="GO:0003995">
    <property type="term" value="F:acyl-CoA dehydrogenase activity"/>
    <property type="evidence" value="ECO:0007669"/>
    <property type="project" value="InterPro"/>
</dbReference>
<dbReference type="InterPro" id="IPR036250">
    <property type="entry name" value="AcylCo_DH-like_C"/>
</dbReference>
<dbReference type="InterPro" id="IPR009100">
    <property type="entry name" value="AcylCoA_DH/oxidase_NM_dom_sf"/>
</dbReference>
<dbReference type="InterPro" id="IPR046373">
    <property type="entry name" value="Acyl-CoA_Oxase/DH_mid-dom_sf"/>
</dbReference>
<dbReference type="InterPro" id="IPR013786">
    <property type="entry name" value="AcylCoA_DH/ox_N"/>
</dbReference>
<dbReference type="Pfam" id="PF00441">
    <property type="entry name" value="Acyl-CoA_dh_1"/>
    <property type="match status" value="1"/>
</dbReference>
<dbReference type="Gene3D" id="1.10.540.10">
    <property type="entry name" value="Acyl-CoA dehydrogenase/oxidase, N-terminal domain"/>
    <property type="match status" value="1"/>
</dbReference>
<dbReference type="Pfam" id="PF02770">
    <property type="entry name" value="Acyl-CoA_dh_M"/>
    <property type="match status" value="1"/>
</dbReference>
<dbReference type="Gene3D" id="1.20.140.10">
    <property type="entry name" value="Butyryl-CoA Dehydrogenase, subunit A, domain 3"/>
    <property type="match status" value="1"/>
</dbReference>
<proteinExistence type="inferred from homology"/>
<evidence type="ECO:0000259" key="8">
    <source>
        <dbReference type="Pfam" id="PF02771"/>
    </source>
</evidence>
<dbReference type="AlphaFoldDB" id="A0A6J7K638"/>
<dbReference type="Pfam" id="PF02771">
    <property type="entry name" value="Acyl-CoA_dh_N"/>
    <property type="match status" value="1"/>
</dbReference>
<evidence type="ECO:0000256" key="1">
    <source>
        <dbReference type="ARBA" id="ARBA00001974"/>
    </source>
</evidence>
<dbReference type="PANTHER" id="PTHR43884">
    <property type="entry name" value="ACYL-COA DEHYDROGENASE"/>
    <property type="match status" value="1"/>
</dbReference>
<keyword evidence="4" id="KW-0274">FAD</keyword>
<dbReference type="InterPro" id="IPR006091">
    <property type="entry name" value="Acyl-CoA_Oxase/DH_mid-dom"/>
</dbReference>
<dbReference type="Gene3D" id="2.40.110.10">
    <property type="entry name" value="Butyryl-CoA Dehydrogenase, subunit A, domain 2"/>
    <property type="match status" value="1"/>
</dbReference>
<feature type="domain" description="Acyl-CoA dehydrogenase/oxidase N-terminal" evidence="8">
    <location>
        <begin position="17"/>
        <end position="125"/>
    </location>
</feature>
<evidence type="ECO:0000259" key="7">
    <source>
        <dbReference type="Pfam" id="PF02770"/>
    </source>
</evidence>
<feature type="domain" description="Acyl-CoA dehydrogenase/oxidase C-terminal" evidence="6">
    <location>
        <begin position="234"/>
        <end position="385"/>
    </location>
</feature>
<protein>
    <submittedName>
        <fullName evidence="9">Unannotated protein</fullName>
    </submittedName>
</protein>
<dbReference type="InterPro" id="IPR006089">
    <property type="entry name" value="Acyl-CoA_DH_CS"/>
</dbReference>
<evidence type="ECO:0000259" key="6">
    <source>
        <dbReference type="Pfam" id="PF00441"/>
    </source>
</evidence>
<dbReference type="FunFam" id="2.40.110.10:FF:000001">
    <property type="entry name" value="Acyl-CoA dehydrogenase, mitochondrial"/>
    <property type="match status" value="1"/>
</dbReference>
<dbReference type="InterPro" id="IPR009075">
    <property type="entry name" value="AcylCo_DH/oxidase_C"/>
</dbReference>
<dbReference type="PANTHER" id="PTHR43884:SF12">
    <property type="entry name" value="ISOVALERYL-COA DEHYDROGENASE, MITOCHONDRIAL-RELATED"/>
    <property type="match status" value="1"/>
</dbReference>
<evidence type="ECO:0000256" key="4">
    <source>
        <dbReference type="ARBA" id="ARBA00022827"/>
    </source>
</evidence>
<reference evidence="9" key="1">
    <citation type="submission" date="2020-05" db="EMBL/GenBank/DDBJ databases">
        <authorList>
            <person name="Chiriac C."/>
            <person name="Salcher M."/>
            <person name="Ghai R."/>
            <person name="Kavagutti S V."/>
        </authorList>
    </citation>
    <scope>NUCLEOTIDE SEQUENCE</scope>
</reference>
<dbReference type="PROSITE" id="PS00072">
    <property type="entry name" value="ACYL_COA_DH_1"/>
    <property type="match status" value="1"/>
</dbReference>
<dbReference type="SUPFAM" id="SSF47203">
    <property type="entry name" value="Acyl-CoA dehydrogenase C-terminal domain-like"/>
    <property type="match status" value="1"/>
</dbReference>
<organism evidence="9">
    <name type="scientific">freshwater metagenome</name>
    <dbReference type="NCBI Taxonomy" id="449393"/>
    <lineage>
        <taxon>unclassified sequences</taxon>
        <taxon>metagenomes</taxon>
        <taxon>ecological metagenomes</taxon>
    </lineage>
</organism>
<name>A0A6J7K638_9ZZZZ</name>
<dbReference type="FunFam" id="1.20.140.10:FF:000004">
    <property type="entry name" value="Acyl-CoA dehydrogenase FadE25"/>
    <property type="match status" value="1"/>
</dbReference>
<gene>
    <name evidence="9" type="ORF">UFOPK3564_03494</name>
</gene>
<dbReference type="GO" id="GO:0050660">
    <property type="term" value="F:flavin adenine dinucleotide binding"/>
    <property type="evidence" value="ECO:0007669"/>
    <property type="project" value="InterPro"/>
</dbReference>
<comment type="cofactor">
    <cofactor evidence="1">
        <name>FAD</name>
        <dbReference type="ChEBI" id="CHEBI:57692"/>
    </cofactor>
</comment>
<evidence type="ECO:0000256" key="2">
    <source>
        <dbReference type="ARBA" id="ARBA00009347"/>
    </source>
</evidence>
<evidence type="ECO:0000313" key="9">
    <source>
        <dbReference type="EMBL" id="CAB4951226.1"/>
    </source>
</evidence>
<comment type="similarity">
    <text evidence="2">Belongs to the acyl-CoA dehydrogenase family.</text>
</comment>